<gene>
    <name evidence="3" type="ORF">FZD51_01025</name>
</gene>
<keyword evidence="1" id="KW-0802">TPR repeat</keyword>
<dbReference type="RefSeq" id="WP_148973042.1">
    <property type="nucleotide sequence ID" value="NZ_JBNIKU010000005.1"/>
</dbReference>
<proteinExistence type="predicted"/>
<organism evidence="3 4">
    <name type="scientific">Bacillus infantis</name>
    <dbReference type="NCBI Taxonomy" id="324767"/>
    <lineage>
        <taxon>Bacteria</taxon>
        <taxon>Bacillati</taxon>
        <taxon>Bacillota</taxon>
        <taxon>Bacilli</taxon>
        <taxon>Bacillales</taxon>
        <taxon>Bacillaceae</taxon>
        <taxon>Bacillus</taxon>
    </lineage>
</organism>
<dbReference type="Pfam" id="PF12688">
    <property type="entry name" value="TPR_5"/>
    <property type="match status" value="1"/>
</dbReference>
<feature type="repeat" description="TPR" evidence="1">
    <location>
        <begin position="71"/>
        <end position="104"/>
    </location>
</feature>
<dbReference type="EMBL" id="VTER01000001">
    <property type="protein sequence ID" value="TYS52061.1"/>
    <property type="molecule type" value="Genomic_DNA"/>
</dbReference>
<dbReference type="AlphaFoldDB" id="A0A5D4RNV8"/>
<feature type="domain" description="Tetratrico peptide repeat group 5" evidence="2">
    <location>
        <begin position="36"/>
        <end position="155"/>
    </location>
</feature>
<evidence type="ECO:0000259" key="2">
    <source>
        <dbReference type="Pfam" id="PF12688"/>
    </source>
</evidence>
<dbReference type="SUPFAM" id="SSF48452">
    <property type="entry name" value="TPR-like"/>
    <property type="match status" value="1"/>
</dbReference>
<sequence length="160" mass="18086">MEELEFAMYLRGSGELKKSNLILKKLADRNPGDALISYQTAWSFDLLGEEAEAAPYYERAISLGLPDKELEGALLGLGSTYRTLGEYQKARCTLEKGMERFPDNRAMIVFYSMVLYNLGNHGEAMGILLESLAETSSDEGIQQYRKAIFFYADKLDTVWK</sequence>
<dbReference type="Proteomes" id="UP000322139">
    <property type="component" value="Unassembled WGS sequence"/>
</dbReference>
<accession>A0A5D4RNV8</accession>
<dbReference type="Gene3D" id="1.25.40.10">
    <property type="entry name" value="Tetratricopeptide repeat domain"/>
    <property type="match status" value="1"/>
</dbReference>
<evidence type="ECO:0000313" key="3">
    <source>
        <dbReference type="EMBL" id="TYS52061.1"/>
    </source>
</evidence>
<reference evidence="3 4" key="1">
    <citation type="submission" date="2019-08" db="EMBL/GenBank/DDBJ databases">
        <title>Bacillus genomes from the desert of Cuatro Cienegas, Coahuila.</title>
        <authorList>
            <person name="Olmedo-Alvarez G."/>
        </authorList>
    </citation>
    <scope>NUCLEOTIDE SEQUENCE [LARGE SCALE GENOMIC DNA]</scope>
    <source>
        <strain evidence="3 4">CH446_14T</strain>
    </source>
</reference>
<dbReference type="InterPro" id="IPR041656">
    <property type="entry name" value="TPR_5"/>
</dbReference>
<dbReference type="PROSITE" id="PS50005">
    <property type="entry name" value="TPR"/>
    <property type="match status" value="1"/>
</dbReference>
<comment type="caution">
    <text evidence="3">The sequence shown here is derived from an EMBL/GenBank/DDBJ whole genome shotgun (WGS) entry which is preliminary data.</text>
</comment>
<dbReference type="InterPro" id="IPR019734">
    <property type="entry name" value="TPR_rpt"/>
</dbReference>
<evidence type="ECO:0000313" key="4">
    <source>
        <dbReference type="Proteomes" id="UP000322139"/>
    </source>
</evidence>
<dbReference type="InterPro" id="IPR011990">
    <property type="entry name" value="TPR-like_helical_dom_sf"/>
</dbReference>
<protein>
    <submittedName>
        <fullName evidence="3">Tetratricopeptide repeat protein</fullName>
    </submittedName>
</protein>
<evidence type="ECO:0000256" key="1">
    <source>
        <dbReference type="PROSITE-ProRule" id="PRU00339"/>
    </source>
</evidence>
<name>A0A5D4RNV8_9BACI</name>